<comment type="caution">
    <text evidence="3">The sequence shown here is derived from an EMBL/GenBank/DDBJ whole genome shotgun (WGS) entry which is preliminary data.</text>
</comment>
<feature type="domain" description="PH" evidence="2">
    <location>
        <begin position="1"/>
        <end position="95"/>
    </location>
</feature>
<dbReference type="SUPFAM" id="SSF50729">
    <property type="entry name" value="PH domain-like"/>
    <property type="match status" value="1"/>
</dbReference>
<name>A0ABN7PJX4_TIMPD</name>
<organism evidence="3 4">
    <name type="scientific">Timema podura</name>
    <name type="common">Walking stick</name>
    <dbReference type="NCBI Taxonomy" id="61482"/>
    <lineage>
        <taxon>Eukaryota</taxon>
        <taxon>Metazoa</taxon>
        <taxon>Ecdysozoa</taxon>
        <taxon>Arthropoda</taxon>
        <taxon>Hexapoda</taxon>
        <taxon>Insecta</taxon>
        <taxon>Pterygota</taxon>
        <taxon>Neoptera</taxon>
        <taxon>Polyneoptera</taxon>
        <taxon>Phasmatodea</taxon>
        <taxon>Timematodea</taxon>
        <taxon>Timematoidea</taxon>
        <taxon>Timematidae</taxon>
        <taxon>Timema</taxon>
    </lineage>
</organism>
<dbReference type="Proteomes" id="UP001153148">
    <property type="component" value="Unassembled WGS sequence"/>
</dbReference>
<keyword evidence="1" id="KW-0597">Phosphoprotein</keyword>
<dbReference type="InterPro" id="IPR011993">
    <property type="entry name" value="PH-like_dom_sf"/>
</dbReference>
<evidence type="ECO:0000313" key="3">
    <source>
        <dbReference type="EMBL" id="CAG2066401.1"/>
    </source>
</evidence>
<dbReference type="Pfam" id="PF00169">
    <property type="entry name" value="PH"/>
    <property type="match status" value="1"/>
</dbReference>
<dbReference type="PROSITE" id="PS50003">
    <property type="entry name" value="PH_DOMAIN"/>
    <property type="match status" value="1"/>
</dbReference>
<dbReference type="PANTHER" id="PTHR22902:SF27">
    <property type="entry name" value="PLECKSTRIN HOMOLOGY DOMAIN-CONTAINING FAMILY A MEMBER 3"/>
    <property type="match status" value="1"/>
</dbReference>
<reference evidence="3" key="1">
    <citation type="submission" date="2021-03" db="EMBL/GenBank/DDBJ databases">
        <authorList>
            <person name="Tran Van P."/>
        </authorList>
    </citation>
    <scope>NUCLEOTIDE SEQUENCE</scope>
</reference>
<dbReference type="Gene3D" id="2.30.29.30">
    <property type="entry name" value="Pleckstrin-homology domain (PH domain)/Phosphotyrosine-binding domain (PTB)"/>
    <property type="match status" value="1"/>
</dbReference>
<proteinExistence type="predicted"/>
<evidence type="ECO:0000256" key="1">
    <source>
        <dbReference type="ARBA" id="ARBA00022553"/>
    </source>
</evidence>
<dbReference type="InterPro" id="IPR045188">
    <property type="entry name" value="Boi1/Boi2-like"/>
</dbReference>
<evidence type="ECO:0000313" key="4">
    <source>
        <dbReference type="Proteomes" id="UP001153148"/>
    </source>
</evidence>
<dbReference type="PANTHER" id="PTHR22902">
    <property type="entry name" value="SESQUIPEDALIAN"/>
    <property type="match status" value="1"/>
</dbReference>
<accession>A0ABN7PJX4</accession>
<gene>
    <name evidence="3" type="ORF">TPAB3V08_LOCUS13344</name>
</gene>
<keyword evidence="4" id="KW-1185">Reference proteome</keyword>
<dbReference type="EMBL" id="CAJPIN010053805">
    <property type="protein sequence ID" value="CAG2066401.1"/>
    <property type="molecule type" value="Genomic_DNA"/>
</dbReference>
<sequence>MEGVLCKWTNPIEGWRYLFFVLDDVVGKLHYFTSKQKLLRGERRGSVTLRRARVLRDEIDTSAFSIAVDRKRLYFQARDPNEREAWVEALQSAIVEQSISQNDSDDDPDPKEQCTSSFITFTNSRCDKYKRRSRLRRVLGWASRVLGPVEGRVDWFDRRPTLLPPPPSVSYRHTLDSSCVNGRSSS</sequence>
<dbReference type="InterPro" id="IPR001849">
    <property type="entry name" value="PH_domain"/>
</dbReference>
<protein>
    <recommendedName>
        <fullName evidence="2">PH domain-containing protein</fullName>
    </recommendedName>
</protein>
<dbReference type="SMART" id="SM00233">
    <property type="entry name" value="PH"/>
    <property type="match status" value="1"/>
</dbReference>
<evidence type="ECO:0000259" key="2">
    <source>
        <dbReference type="PROSITE" id="PS50003"/>
    </source>
</evidence>